<dbReference type="EMBL" id="FNZH01000001">
    <property type="protein sequence ID" value="SEI84760.1"/>
    <property type="molecule type" value="Genomic_DNA"/>
</dbReference>
<sequence length="198" mass="22992">MIFEIFQILSEEINHYFQEIGLEDSELIIDNIALAEGSTDAAEAMRDKMVLTLVNLHEEGTMKNFPNHQFREDQIQYRNRVIHLHLFLLFSANRNMYSKSLKDLAAVISFFQGKKLFTQGNTVFDRELDSMQHVGNFRFTMELYTPTFEELNFIWGTLGGKQLPAVLYQLNLLPLERDMGQGEAPLIQRIRSNVKNQS</sequence>
<accession>A0A1H6U902</accession>
<dbReference type="STRING" id="1416801.SAMN05192553_101521"/>
<protein>
    <recommendedName>
        <fullName evidence="1">Pvc16 N-terminal domain-containing protein</fullName>
    </recommendedName>
</protein>
<dbReference type="RefSeq" id="WP_092169047.1">
    <property type="nucleotide sequence ID" value="NZ_FNZH01000001.1"/>
</dbReference>
<dbReference type="Proteomes" id="UP000199403">
    <property type="component" value="Unassembled WGS sequence"/>
</dbReference>
<organism evidence="2 3">
    <name type="scientific">Cyclobacterium xiamenense</name>
    <dbReference type="NCBI Taxonomy" id="1297121"/>
    <lineage>
        <taxon>Bacteria</taxon>
        <taxon>Pseudomonadati</taxon>
        <taxon>Bacteroidota</taxon>
        <taxon>Cytophagia</taxon>
        <taxon>Cytophagales</taxon>
        <taxon>Cyclobacteriaceae</taxon>
        <taxon>Cyclobacterium</taxon>
    </lineage>
</organism>
<evidence type="ECO:0000259" key="1">
    <source>
        <dbReference type="Pfam" id="PF14065"/>
    </source>
</evidence>
<evidence type="ECO:0000313" key="3">
    <source>
        <dbReference type="Proteomes" id="UP000199403"/>
    </source>
</evidence>
<feature type="domain" description="Pvc16 N-terminal" evidence="1">
    <location>
        <begin position="6"/>
        <end position="188"/>
    </location>
</feature>
<dbReference type="InterPro" id="IPR025351">
    <property type="entry name" value="Pvc16_N"/>
</dbReference>
<proteinExistence type="predicted"/>
<gene>
    <name evidence="2" type="ORF">SAMN05192553_101521</name>
</gene>
<evidence type="ECO:0000313" key="2">
    <source>
        <dbReference type="EMBL" id="SEI84760.1"/>
    </source>
</evidence>
<reference evidence="3" key="1">
    <citation type="submission" date="2016-10" db="EMBL/GenBank/DDBJ databases">
        <authorList>
            <person name="Varghese N."/>
            <person name="Submissions S."/>
        </authorList>
    </citation>
    <scope>NUCLEOTIDE SEQUENCE [LARGE SCALE GENOMIC DNA]</scope>
    <source>
        <strain evidence="3">IBRC-M 10761</strain>
    </source>
</reference>
<dbReference type="AlphaFoldDB" id="A0A1H6U902"/>
<dbReference type="Pfam" id="PF14065">
    <property type="entry name" value="Pvc16_N"/>
    <property type="match status" value="1"/>
</dbReference>
<name>A0A1H6U902_9BACT</name>
<dbReference type="OrthoDB" id="7560784at2"/>
<keyword evidence="3" id="KW-1185">Reference proteome</keyword>